<proteinExistence type="predicted"/>
<gene>
    <name evidence="2" type="ORF">LSH36_162g05056</name>
</gene>
<accession>A0AAD9N6H0</accession>
<feature type="region of interest" description="Disordered" evidence="1">
    <location>
        <begin position="380"/>
        <end position="573"/>
    </location>
</feature>
<name>A0AAD9N6H0_9ANNE</name>
<evidence type="ECO:0000313" key="3">
    <source>
        <dbReference type="Proteomes" id="UP001208570"/>
    </source>
</evidence>
<dbReference type="EMBL" id="JAODUP010000162">
    <property type="protein sequence ID" value="KAK2158887.1"/>
    <property type="molecule type" value="Genomic_DNA"/>
</dbReference>
<dbReference type="Proteomes" id="UP001208570">
    <property type="component" value="Unassembled WGS sequence"/>
</dbReference>
<dbReference type="AlphaFoldDB" id="A0AAD9N6H0"/>
<organism evidence="2 3">
    <name type="scientific">Paralvinella palmiformis</name>
    <dbReference type="NCBI Taxonomy" id="53620"/>
    <lineage>
        <taxon>Eukaryota</taxon>
        <taxon>Metazoa</taxon>
        <taxon>Spiralia</taxon>
        <taxon>Lophotrochozoa</taxon>
        <taxon>Annelida</taxon>
        <taxon>Polychaeta</taxon>
        <taxon>Sedentaria</taxon>
        <taxon>Canalipalpata</taxon>
        <taxon>Terebellida</taxon>
        <taxon>Terebelliformia</taxon>
        <taxon>Alvinellidae</taxon>
        <taxon>Paralvinella</taxon>
    </lineage>
</organism>
<dbReference type="CDD" id="cd13840">
    <property type="entry name" value="SMBP_like"/>
    <property type="match status" value="2"/>
</dbReference>
<evidence type="ECO:0000313" key="2">
    <source>
        <dbReference type="EMBL" id="KAK2158887.1"/>
    </source>
</evidence>
<dbReference type="InterPro" id="IPR031877">
    <property type="entry name" value="SmbP"/>
</dbReference>
<sequence>MASSADAVIQNDAISWIQIDDTVVPVVQRWYDDGGGRVDDMLPLQVIRYGMDLSDHASLAASFATTAECRHLSELCSKAGFEFHFGEITELVRLTDFMNQYGSQVSFHVLPDEDPFRYLCLKDEVGPTSLEAQQQQQQQQQQLLLQKPCPGFGSEFSDSDVQPIDLSIHRTNHWPTDQALEEAVSKINDPHNVLYYRMSHKASVRNIHGQKILCLVKNNSLYVTLQKLYTAFFSHLSIAIFTGTLGMIGVPLFDMPTGYGNITRSIPEKMVLLEDVSLAIHRMEVELNGMKNPSRSARLKIPTKPRLGSGLRGNATNEGSKHERPAISPIKPDVNDDRSNCVSALVDRGRSIEVTADDRGCRFRLGRGIEQRLGEAGKDETKYGIDHGQRYDDTVSGRKRLDNDDGVNAQNVAKCGRKGEQRPTGSGNESGRELNNSNINNGRRFGNNQERQLDDDKEDLDGNGNESRQHLDNSRQHLDNSRQHLDNSRKHIDHRRKQYKQHLGDRKQYLDNSRVPLHDRKQHLDGSREHLDRQNLDHCRQHLDDSRQHQDDSRQHQDDSRQHLDDGKEHLDDSKEHLDYGRQHLDDSIEHLDDSIEHLDDSKEHPDDSKEHLDDNKEHLDYIKEHLDDSKEHLDDSKEHLDDSKEHLDDSKEHLDDNDSKEHLDDSKEHLDDSKEHLGDSKELLHDSRQHLEDSRHHLEDSRHHLDDNIHNLDDGRDHLDGSRDILDDSRHRLDESRDILDDSRHRLDESRQRMGVTDENNGQRIDYINNNKDDHSVMITDVGRCSTYVKRKRLLETISQIRCKKLKYI</sequence>
<feature type="compositionally biased region" description="Polar residues" evidence="1">
    <location>
        <begin position="423"/>
        <end position="450"/>
    </location>
</feature>
<dbReference type="GO" id="GO:0046872">
    <property type="term" value="F:metal ion binding"/>
    <property type="evidence" value="ECO:0007669"/>
    <property type="project" value="InterPro"/>
</dbReference>
<feature type="compositionally biased region" description="Basic and acidic residues" evidence="1">
    <location>
        <begin position="467"/>
        <end position="490"/>
    </location>
</feature>
<reference evidence="2" key="1">
    <citation type="journal article" date="2023" name="Mol. Biol. Evol.">
        <title>Third-Generation Sequencing Reveals the Adaptive Role of the Epigenome in Three Deep-Sea Polychaetes.</title>
        <authorList>
            <person name="Perez M."/>
            <person name="Aroh O."/>
            <person name="Sun Y."/>
            <person name="Lan Y."/>
            <person name="Juniper S.K."/>
            <person name="Young C.R."/>
            <person name="Angers B."/>
            <person name="Qian P.Y."/>
        </authorList>
    </citation>
    <scope>NUCLEOTIDE SEQUENCE</scope>
    <source>
        <strain evidence="2">P08H-3</strain>
    </source>
</reference>
<feature type="region of interest" description="Disordered" evidence="1">
    <location>
        <begin position="295"/>
        <end position="337"/>
    </location>
</feature>
<feature type="compositionally biased region" description="Basic residues" evidence="1">
    <location>
        <begin position="491"/>
        <end position="500"/>
    </location>
</feature>
<protein>
    <submittedName>
        <fullName evidence="2">Uncharacterized protein</fullName>
    </submittedName>
</protein>
<feature type="compositionally biased region" description="Basic and acidic residues" evidence="1">
    <location>
        <begin position="516"/>
        <end position="573"/>
    </location>
</feature>
<comment type="caution">
    <text evidence="2">The sequence shown here is derived from an EMBL/GenBank/DDBJ whole genome shotgun (WGS) entry which is preliminary data.</text>
</comment>
<evidence type="ECO:0000256" key="1">
    <source>
        <dbReference type="SAM" id="MobiDB-lite"/>
    </source>
</evidence>
<keyword evidence="3" id="KW-1185">Reference proteome</keyword>
<feature type="compositionally biased region" description="Basic and acidic residues" evidence="1">
    <location>
        <begin position="380"/>
        <end position="403"/>
    </location>
</feature>
<feature type="region of interest" description="Disordered" evidence="1">
    <location>
        <begin position="630"/>
        <end position="676"/>
    </location>
</feature>